<proteinExistence type="predicted"/>
<dbReference type="EMBL" id="RAPN01000001">
    <property type="protein sequence ID" value="RKD91888.1"/>
    <property type="molecule type" value="Genomic_DNA"/>
</dbReference>
<evidence type="ECO:0000313" key="2">
    <source>
        <dbReference type="Proteomes" id="UP000283387"/>
    </source>
</evidence>
<evidence type="ECO:0000313" key="1">
    <source>
        <dbReference type="EMBL" id="RKD91888.1"/>
    </source>
</evidence>
<comment type="caution">
    <text evidence="1">The sequence shown here is derived from an EMBL/GenBank/DDBJ whole genome shotgun (WGS) entry which is preliminary data.</text>
</comment>
<sequence length="250" mass="28709">MNTIDEVIRKLDLIIQDAETHNDPAGYFAALYQKVTIKVKEGIANGYFDDGPRMEQLDVLFAQRYLDAWKAYKLCDQMSGSWKKAFEQSPRYWPIVLQHLLVGMNAHINYDLGIVAAEISKGKEMEDLREDFNRINSILSELVHEVQDNLSSVWPMLKYLLKLTGKVDDYLVDFSMKLARDGAWKFAGEYFRVEESGKAAFLLQRDQRISEIVKVVTKPGLIAALILAIVRFTERGSVRDKIQKLKFTPL</sequence>
<dbReference type="AlphaFoldDB" id="A0A419W8T8"/>
<gene>
    <name evidence="1" type="ORF">BC643_2257</name>
</gene>
<accession>A0A419W8T8</accession>
<reference evidence="1 2" key="1">
    <citation type="submission" date="2018-09" db="EMBL/GenBank/DDBJ databases">
        <title>Genomic Encyclopedia of Archaeal and Bacterial Type Strains, Phase II (KMG-II): from individual species to whole genera.</title>
        <authorList>
            <person name="Goeker M."/>
        </authorList>
    </citation>
    <scope>NUCLEOTIDE SEQUENCE [LARGE SCALE GENOMIC DNA]</scope>
    <source>
        <strain evidence="1 2">DSM 27148</strain>
    </source>
</reference>
<dbReference type="OrthoDB" id="583431at2"/>
<keyword evidence="2" id="KW-1185">Reference proteome</keyword>
<dbReference type="Proteomes" id="UP000283387">
    <property type="component" value="Unassembled WGS sequence"/>
</dbReference>
<dbReference type="RefSeq" id="WP_120273152.1">
    <property type="nucleotide sequence ID" value="NZ_RAPN01000001.1"/>
</dbReference>
<dbReference type="Pfam" id="PF19458">
    <property type="entry name" value="DUF5995"/>
    <property type="match status" value="1"/>
</dbReference>
<name>A0A419W8T8_9BACT</name>
<organism evidence="1 2">
    <name type="scientific">Mangrovibacterium diazotrophicum</name>
    <dbReference type="NCBI Taxonomy" id="1261403"/>
    <lineage>
        <taxon>Bacteria</taxon>
        <taxon>Pseudomonadati</taxon>
        <taxon>Bacteroidota</taxon>
        <taxon>Bacteroidia</taxon>
        <taxon>Marinilabiliales</taxon>
        <taxon>Prolixibacteraceae</taxon>
        <taxon>Mangrovibacterium</taxon>
    </lineage>
</organism>
<protein>
    <submittedName>
        <fullName evidence="1">Uncharacterized protein</fullName>
    </submittedName>
</protein>
<dbReference type="InterPro" id="IPR046037">
    <property type="entry name" value="DUF5995"/>
</dbReference>